<feature type="binding site" evidence="6">
    <location>
        <position position="114"/>
    </location>
    <ligand>
        <name>Mg(2+)</name>
        <dbReference type="ChEBI" id="CHEBI:18420"/>
    </ligand>
</feature>
<dbReference type="CDD" id="cd06559">
    <property type="entry name" value="Endonuclease_V"/>
    <property type="match status" value="1"/>
</dbReference>
<dbReference type="PANTHER" id="PTHR28511">
    <property type="entry name" value="ENDONUCLEASE V"/>
    <property type="match status" value="1"/>
</dbReference>
<comment type="catalytic activity">
    <reaction evidence="6">
        <text>Endonucleolytic cleavage at apurinic or apyrimidinic sites to products with a 5'-phosphate.</text>
        <dbReference type="EC" id="3.1.21.7"/>
    </reaction>
</comment>
<keyword evidence="8" id="KW-1185">Reference proteome</keyword>
<comment type="caution">
    <text evidence="7">The sequence shown here is derived from an EMBL/GenBank/DDBJ whole genome shotgun (WGS) entry which is preliminary data.</text>
</comment>
<comment type="cofactor">
    <cofactor evidence="6">
        <name>Mg(2+)</name>
        <dbReference type="ChEBI" id="CHEBI:18420"/>
    </cofactor>
</comment>
<keyword evidence="4 6" id="KW-0255">Endonuclease</keyword>
<keyword evidence="6" id="KW-0479">Metal-binding</keyword>
<dbReference type="Pfam" id="PF04493">
    <property type="entry name" value="Endonuclease_5"/>
    <property type="match status" value="1"/>
</dbReference>
<dbReference type="HAMAP" id="MF_00801">
    <property type="entry name" value="Endonuclease_5"/>
    <property type="match status" value="1"/>
</dbReference>
<sequence length="227" mass="24693">MGVTIRTLHPWAVDAAEGRRLQHTLREQLCLKTPRGFRPQRVAGIDAGIVDGGRTIRAAVVVMSLPDLQVIAQSVARAPAIMPYIPGLLSFRELPGVVAALERLEVTPDLLLCDGQGIAHPRRLGIAAHLGLITDLPAIGVGKSRLVGTYREPRSEKGATSGLYDGHERIGTVLRSRDHVRPLYVSPGHRMSHEDAVHWVLACCTRYRLPEPQRAADRLASAKEAPA</sequence>
<evidence type="ECO:0000313" key="7">
    <source>
        <dbReference type="EMBL" id="RLK48215.1"/>
    </source>
</evidence>
<dbReference type="Proteomes" id="UP000275461">
    <property type="component" value="Unassembled WGS sequence"/>
</dbReference>
<reference evidence="7 8" key="1">
    <citation type="submission" date="2018-10" db="EMBL/GenBank/DDBJ databases">
        <title>Genomic Encyclopedia of Type Strains, Phase IV (KMG-IV): sequencing the most valuable type-strain genomes for metagenomic binning, comparative biology and taxonomic classification.</title>
        <authorList>
            <person name="Goeker M."/>
        </authorList>
    </citation>
    <scope>NUCLEOTIDE SEQUENCE [LARGE SCALE GENOMIC DNA]</scope>
    <source>
        <strain evidence="7 8">DSM 12769</strain>
    </source>
</reference>
<evidence type="ECO:0000256" key="2">
    <source>
        <dbReference type="ARBA" id="ARBA00022490"/>
    </source>
</evidence>
<organism evidence="7 8">
    <name type="scientific">Alkalispirillum mobile</name>
    <dbReference type="NCBI Taxonomy" id="85925"/>
    <lineage>
        <taxon>Bacteria</taxon>
        <taxon>Pseudomonadati</taxon>
        <taxon>Pseudomonadota</taxon>
        <taxon>Gammaproteobacteria</taxon>
        <taxon>Chromatiales</taxon>
        <taxon>Ectothiorhodospiraceae</taxon>
        <taxon>Alkalispirillum</taxon>
    </lineage>
</organism>
<dbReference type="OrthoDB" id="9790916at2"/>
<proteinExistence type="inferred from homology"/>
<accession>A0A498BXT2</accession>
<dbReference type="GO" id="GO:0043737">
    <property type="term" value="F:deoxyribonuclease V activity"/>
    <property type="evidence" value="ECO:0007669"/>
    <property type="project" value="UniProtKB-UniRule"/>
</dbReference>
<keyword evidence="6" id="KW-0227">DNA damage</keyword>
<dbReference type="EC" id="3.1.21.7" evidence="6"/>
<keyword evidence="5 6" id="KW-0378">Hydrolase</keyword>
<keyword evidence="6" id="KW-0460">Magnesium</keyword>
<dbReference type="RefSeq" id="WP_121442622.1">
    <property type="nucleotide sequence ID" value="NZ_RCDA01000003.1"/>
</dbReference>
<dbReference type="AlphaFoldDB" id="A0A498BXT2"/>
<protein>
    <recommendedName>
        <fullName evidence="6">Endonuclease V</fullName>
        <ecNumber evidence="6">3.1.21.7</ecNumber>
    </recommendedName>
    <alternativeName>
        <fullName evidence="6">Deoxyinosine 3'endonuclease</fullName>
    </alternativeName>
    <alternativeName>
        <fullName evidence="6">Deoxyribonuclease V</fullName>
        <shortName evidence="6">DNase V</shortName>
    </alternativeName>
</protein>
<dbReference type="GO" id="GO:0016891">
    <property type="term" value="F:RNA endonuclease activity producing 5'-phosphomonoesters, hydrolytic mechanism"/>
    <property type="evidence" value="ECO:0007669"/>
    <property type="project" value="TreeGrafter"/>
</dbReference>
<evidence type="ECO:0000256" key="5">
    <source>
        <dbReference type="ARBA" id="ARBA00022801"/>
    </source>
</evidence>
<evidence type="ECO:0000256" key="1">
    <source>
        <dbReference type="ARBA" id="ARBA00004496"/>
    </source>
</evidence>
<evidence type="ECO:0000256" key="6">
    <source>
        <dbReference type="HAMAP-Rule" id="MF_00801"/>
    </source>
</evidence>
<dbReference type="GO" id="GO:0000287">
    <property type="term" value="F:magnesium ion binding"/>
    <property type="evidence" value="ECO:0007669"/>
    <property type="project" value="UniProtKB-UniRule"/>
</dbReference>
<dbReference type="NCBIfam" id="NF008629">
    <property type="entry name" value="PRK11617.1"/>
    <property type="match status" value="1"/>
</dbReference>
<dbReference type="PANTHER" id="PTHR28511:SF1">
    <property type="entry name" value="ENDONUCLEASE V"/>
    <property type="match status" value="1"/>
</dbReference>
<comment type="similarity">
    <text evidence="6">Belongs to the endonuclease V family.</text>
</comment>
<gene>
    <name evidence="6" type="primary">nfi</name>
    <name evidence="7" type="ORF">DFR31_2093</name>
</gene>
<comment type="subcellular location">
    <subcellularLocation>
        <location evidence="1 6">Cytoplasm</location>
    </subcellularLocation>
</comment>
<evidence type="ECO:0000313" key="8">
    <source>
        <dbReference type="Proteomes" id="UP000275461"/>
    </source>
</evidence>
<dbReference type="Gene3D" id="3.30.2170.10">
    <property type="entry name" value="archaeoglobus fulgidus dsm 4304 superfamily"/>
    <property type="match status" value="1"/>
</dbReference>
<keyword evidence="6" id="KW-0234">DNA repair</keyword>
<keyword evidence="3 6" id="KW-0540">Nuclease</keyword>
<dbReference type="GO" id="GO:0003727">
    <property type="term" value="F:single-stranded RNA binding"/>
    <property type="evidence" value="ECO:0007669"/>
    <property type="project" value="TreeGrafter"/>
</dbReference>
<dbReference type="EMBL" id="RCDA01000003">
    <property type="protein sequence ID" value="RLK48215.1"/>
    <property type="molecule type" value="Genomic_DNA"/>
</dbReference>
<dbReference type="GO" id="GO:0005737">
    <property type="term" value="C:cytoplasm"/>
    <property type="evidence" value="ECO:0007669"/>
    <property type="project" value="UniProtKB-SubCell"/>
</dbReference>
<evidence type="ECO:0000256" key="4">
    <source>
        <dbReference type="ARBA" id="ARBA00022759"/>
    </source>
</evidence>
<evidence type="ECO:0000256" key="3">
    <source>
        <dbReference type="ARBA" id="ARBA00022722"/>
    </source>
</evidence>
<feature type="site" description="Interaction with target DNA" evidence="6">
    <location>
        <position position="84"/>
    </location>
</feature>
<comment type="function">
    <text evidence="6">DNA repair enzyme involved in the repair of deaminated bases. Selectively cleaves double-stranded DNA at the second phosphodiester bond 3' to a deoxyinosine leaving behind the intact lesion on the nicked DNA.</text>
</comment>
<dbReference type="GO" id="GO:0006281">
    <property type="term" value="P:DNA repair"/>
    <property type="evidence" value="ECO:0007669"/>
    <property type="project" value="UniProtKB-UniRule"/>
</dbReference>
<name>A0A498BXT2_9GAMM</name>
<keyword evidence="2 6" id="KW-0963">Cytoplasm</keyword>
<feature type="binding site" evidence="6">
    <location>
        <position position="46"/>
    </location>
    <ligand>
        <name>Mg(2+)</name>
        <dbReference type="ChEBI" id="CHEBI:18420"/>
    </ligand>
</feature>
<dbReference type="InterPro" id="IPR007581">
    <property type="entry name" value="Endonuclease-V"/>
</dbReference>